<dbReference type="Gene3D" id="1.10.510.10">
    <property type="entry name" value="Transferase(Phosphotransferase) domain 1"/>
    <property type="match status" value="1"/>
</dbReference>
<reference evidence="2 3" key="1">
    <citation type="journal article" date="2015" name="Sci. Rep.">
        <title>Genome of the facultative scuticociliatosis pathogen Pseudocohnilembus persalinus provides insight into its virulence through horizontal gene transfer.</title>
        <authorList>
            <person name="Xiong J."/>
            <person name="Wang G."/>
            <person name="Cheng J."/>
            <person name="Tian M."/>
            <person name="Pan X."/>
            <person name="Warren A."/>
            <person name="Jiang C."/>
            <person name="Yuan D."/>
            <person name="Miao W."/>
        </authorList>
    </citation>
    <scope>NUCLEOTIDE SEQUENCE [LARGE SCALE GENOMIC DNA]</scope>
    <source>
        <strain evidence="2">36N120E</strain>
    </source>
</reference>
<dbReference type="EMBL" id="LDAU01000110">
    <property type="protein sequence ID" value="KRX05114.1"/>
    <property type="molecule type" value="Genomic_DNA"/>
</dbReference>
<gene>
    <name evidence="2" type="ORF">PPERSA_06748</name>
</gene>
<dbReference type="Proteomes" id="UP000054937">
    <property type="component" value="Unassembled WGS sequence"/>
</dbReference>
<dbReference type="InterPro" id="IPR011990">
    <property type="entry name" value="TPR-like_helical_dom_sf"/>
</dbReference>
<dbReference type="OMA" id="YRTIGIC"/>
<dbReference type="PANTHER" id="PTHR24362">
    <property type="entry name" value="SERINE/THREONINE-PROTEIN KINASE NEK"/>
    <property type="match status" value="1"/>
</dbReference>
<evidence type="ECO:0000313" key="3">
    <source>
        <dbReference type="Proteomes" id="UP000054937"/>
    </source>
</evidence>
<sequence>MEFASELQNKYNLNDIVILHKQNDTMTFQAQDILNGRHNCIKRIISLDKERHANLIKRFNEIQKLEIKNLQKINNIILKDNLQKQYDSIYQLFVATKLADCSLQFKIQQKQAHSQNSMLGYLKDCLMVLQNLQAKGMHHLNINPRNILFEQHVIVLADPYLKTQYRTNQNSLNTSIYQSYYLSPEQIQEKDYYSEQKSDIFQLGLCFLQFALHLNQEEIAFCNQSQQKVDELLQRLYNLGYQYLHQVLSQMLQVIPQFRYDLTQIIQLIGQMPIDQDLLYQENIGLYQYFFQKTIDDMDNSSTMFGNQNQGEQQLSMLETKVMNTFQKGFYEQALEIIDNISPEKLNQSLRLRNYQMILVEKIAYHDRMNKIMKELKSKDDELRKKYLFSKDLQLKADYLNYQREAIWPLQFNERCKIVKENQKLSKDIFGENSCLYAQSIYQEAKIYCSHSDYKKAIEFHQKAEKVFQKAGNSFETQMHRAFNFKYWGNNHIYTKEYEKARQYYQSESNIWKSIGGEQHGEFGSTLQNLSICEYYSKNYEKGIVQLEQAIKIFTTSLGVKNQYYSSALSWMVVFCKMLKRYEEGANYSIKASLLFLDTLGDKHKHYKNNMTNLADNFKNYQKNLTGCIESQLLDKAESCIDRNQAKKYYKIANDCVESAITLNYVKRDEIQWFIDQIKYKQEQFDKNDKNVKDF</sequence>
<evidence type="ECO:0000313" key="2">
    <source>
        <dbReference type="EMBL" id="KRX05114.1"/>
    </source>
</evidence>
<dbReference type="Gene3D" id="1.25.40.10">
    <property type="entry name" value="Tetratricopeptide repeat domain"/>
    <property type="match status" value="1"/>
</dbReference>
<dbReference type="AlphaFoldDB" id="A0A0V0QSX0"/>
<keyword evidence="3" id="KW-1185">Reference proteome</keyword>
<dbReference type="InParanoid" id="A0A0V0QSX0"/>
<keyword evidence="2" id="KW-0808">Transferase</keyword>
<dbReference type="PROSITE" id="PS50011">
    <property type="entry name" value="PROTEIN_KINASE_DOM"/>
    <property type="match status" value="1"/>
</dbReference>
<dbReference type="InterPro" id="IPR019734">
    <property type="entry name" value="TPR_rpt"/>
</dbReference>
<dbReference type="OrthoDB" id="9994028at2759"/>
<dbReference type="Pfam" id="PF00069">
    <property type="entry name" value="Pkinase"/>
    <property type="match status" value="1"/>
</dbReference>
<protein>
    <submittedName>
        <fullName evidence="2">Protein kinase-like domain</fullName>
    </submittedName>
</protein>
<keyword evidence="2" id="KW-0418">Kinase</keyword>
<comment type="caution">
    <text evidence="2">The sequence shown here is derived from an EMBL/GenBank/DDBJ whole genome shotgun (WGS) entry which is preliminary data.</text>
</comment>
<feature type="domain" description="Protein kinase" evidence="1">
    <location>
        <begin position="1"/>
        <end position="279"/>
    </location>
</feature>
<organism evidence="2 3">
    <name type="scientific">Pseudocohnilembus persalinus</name>
    <name type="common">Ciliate</name>
    <dbReference type="NCBI Taxonomy" id="266149"/>
    <lineage>
        <taxon>Eukaryota</taxon>
        <taxon>Sar</taxon>
        <taxon>Alveolata</taxon>
        <taxon>Ciliophora</taxon>
        <taxon>Intramacronucleata</taxon>
        <taxon>Oligohymenophorea</taxon>
        <taxon>Scuticociliatia</taxon>
        <taxon>Philasterida</taxon>
        <taxon>Pseudocohnilembidae</taxon>
        <taxon>Pseudocohnilembus</taxon>
    </lineage>
</organism>
<name>A0A0V0QSX0_PSEPJ</name>
<dbReference type="SUPFAM" id="SSF48452">
    <property type="entry name" value="TPR-like"/>
    <property type="match status" value="1"/>
</dbReference>
<dbReference type="GO" id="GO:0004672">
    <property type="term" value="F:protein kinase activity"/>
    <property type="evidence" value="ECO:0007669"/>
    <property type="project" value="InterPro"/>
</dbReference>
<dbReference type="InterPro" id="IPR000719">
    <property type="entry name" value="Prot_kinase_dom"/>
</dbReference>
<dbReference type="GO" id="GO:0005524">
    <property type="term" value="F:ATP binding"/>
    <property type="evidence" value="ECO:0007669"/>
    <property type="project" value="InterPro"/>
</dbReference>
<dbReference type="InterPro" id="IPR011009">
    <property type="entry name" value="Kinase-like_dom_sf"/>
</dbReference>
<dbReference type="SMART" id="SM00220">
    <property type="entry name" value="S_TKc"/>
    <property type="match status" value="1"/>
</dbReference>
<dbReference type="Pfam" id="PF13424">
    <property type="entry name" value="TPR_12"/>
    <property type="match status" value="1"/>
</dbReference>
<dbReference type="SUPFAM" id="SSF56112">
    <property type="entry name" value="Protein kinase-like (PK-like)"/>
    <property type="match status" value="1"/>
</dbReference>
<dbReference type="PANTHER" id="PTHR24362:SF309">
    <property type="entry name" value="PROTEIN KINASE DOMAIN-CONTAINING PROTEIN"/>
    <property type="match status" value="1"/>
</dbReference>
<dbReference type="SMART" id="SM00028">
    <property type="entry name" value="TPR"/>
    <property type="match status" value="2"/>
</dbReference>
<evidence type="ECO:0000259" key="1">
    <source>
        <dbReference type="PROSITE" id="PS50011"/>
    </source>
</evidence>
<proteinExistence type="predicted"/>
<accession>A0A0V0QSX0</accession>